<evidence type="ECO:0000259" key="2">
    <source>
        <dbReference type="Pfam" id="PF23788"/>
    </source>
</evidence>
<feature type="region of interest" description="Disordered" evidence="1">
    <location>
        <begin position="1003"/>
        <end position="1039"/>
    </location>
</feature>
<feature type="region of interest" description="Disordered" evidence="1">
    <location>
        <begin position="261"/>
        <end position="286"/>
    </location>
</feature>
<feature type="compositionally biased region" description="Polar residues" evidence="1">
    <location>
        <begin position="1456"/>
        <end position="1474"/>
    </location>
</feature>
<evidence type="ECO:0000313" key="4">
    <source>
        <dbReference type="Proteomes" id="UP001370490"/>
    </source>
</evidence>
<dbReference type="Proteomes" id="UP001370490">
    <property type="component" value="Unassembled WGS sequence"/>
</dbReference>
<dbReference type="PANTHER" id="PTHR15000">
    <property type="entry name" value="ERYTHROID DIFFERENTIATION-RELATED FACTOR 1"/>
    <property type="match status" value="1"/>
</dbReference>
<comment type="caution">
    <text evidence="3">The sequence shown here is derived from an EMBL/GenBank/DDBJ whole genome shotgun (WGS) entry which is preliminary data.</text>
</comment>
<dbReference type="InterPro" id="IPR056582">
    <property type="entry name" value="EDRF1_N"/>
</dbReference>
<feature type="region of interest" description="Disordered" evidence="1">
    <location>
        <begin position="1456"/>
        <end position="1475"/>
    </location>
</feature>
<proteinExistence type="predicted"/>
<dbReference type="EMBL" id="JBAMMX010000006">
    <property type="protein sequence ID" value="KAK6938527.1"/>
    <property type="molecule type" value="Genomic_DNA"/>
</dbReference>
<feature type="compositionally biased region" description="Low complexity" evidence="1">
    <location>
        <begin position="949"/>
        <end position="959"/>
    </location>
</feature>
<dbReference type="GO" id="GO:0045893">
    <property type="term" value="P:positive regulation of DNA-templated transcription"/>
    <property type="evidence" value="ECO:0007669"/>
    <property type="project" value="TreeGrafter"/>
</dbReference>
<accession>A0AAN8VZC6</accession>
<evidence type="ECO:0000313" key="3">
    <source>
        <dbReference type="EMBL" id="KAK6938527.1"/>
    </source>
</evidence>
<keyword evidence="4" id="KW-1185">Reference proteome</keyword>
<feature type="domain" description="EDRF1 N-terminal" evidence="2">
    <location>
        <begin position="313"/>
        <end position="605"/>
    </location>
</feature>
<dbReference type="Pfam" id="PF23788">
    <property type="entry name" value="EDRF1_N"/>
    <property type="match status" value="2"/>
</dbReference>
<protein>
    <recommendedName>
        <fullName evidence="2">EDRF1 N-terminal domain-containing protein</fullName>
    </recommendedName>
</protein>
<feature type="compositionally biased region" description="Basic and acidic residues" evidence="1">
    <location>
        <begin position="1277"/>
        <end position="1287"/>
    </location>
</feature>
<name>A0AAN8VZC6_9MAGN</name>
<feature type="region of interest" description="Disordered" evidence="1">
    <location>
        <begin position="949"/>
        <end position="989"/>
    </location>
</feature>
<organism evidence="3 4">
    <name type="scientific">Dillenia turbinata</name>
    <dbReference type="NCBI Taxonomy" id="194707"/>
    <lineage>
        <taxon>Eukaryota</taxon>
        <taxon>Viridiplantae</taxon>
        <taxon>Streptophyta</taxon>
        <taxon>Embryophyta</taxon>
        <taxon>Tracheophyta</taxon>
        <taxon>Spermatophyta</taxon>
        <taxon>Magnoliopsida</taxon>
        <taxon>eudicotyledons</taxon>
        <taxon>Gunneridae</taxon>
        <taxon>Pentapetalae</taxon>
        <taxon>Dilleniales</taxon>
        <taxon>Dilleniaceae</taxon>
        <taxon>Dillenia</taxon>
    </lineage>
</organism>
<feature type="compositionally biased region" description="Basic and acidic residues" evidence="1">
    <location>
        <begin position="274"/>
        <end position="283"/>
    </location>
</feature>
<feature type="compositionally biased region" description="Basic and acidic residues" evidence="1">
    <location>
        <begin position="1006"/>
        <end position="1015"/>
    </location>
</feature>
<feature type="domain" description="EDRF1 N-terminal" evidence="2">
    <location>
        <begin position="117"/>
        <end position="163"/>
    </location>
</feature>
<reference evidence="3 4" key="1">
    <citation type="submission" date="2023-12" db="EMBL/GenBank/DDBJ databases">
        <title>A high-quality genome assembly for Dillenia turbinata (Dilleniales).</title>
        <authorList>
            <person name="Chanderbali A."/>
        </authorList>
    </citation>
    <scope>NUCLEOTIDE SEQUENCE [LARGE SCALE GENOMIC DNA]</scope>
    <source>
        <strain evidence="3">LSX21</strain>
        <tissue evidence="3">Leaf</tissue>
    </source>
</reference>
<dbReference type="PANTHER" id="PTHR15000:SF1">
    <property type="entry name" value="ERYTHROID DIFFERENTIATION-RELATED FACTOR 1"/>
    <property type="match status" value="1"/>
</dbReference>
<feature type="region of interest" description="Disordered" evidence="1">
    <location>
        <begin position="1265"/>
        <end position="1290"/>
    </location>
</feature>
<gene>
    <name evidence="3" type="ORF">RJ641_032035</name>
</gene>
<evidence type="ECO:0000256" key="1">
    <source>
        <dbReference type="SAM" id="MobiDB-lite"/>
    </source>
</evidence>
<sequence length="1534" mass="171108">MEKPSCSDGSRELQCVGRLEIVRPKPVGFLCGSIPVPTDNSFHAFKSALVPSSSSSSSQTVRAPRYRMIPTETDLNTPPFLSDFPEEVLPVGVPLSRTSDDGAIAMNLSRKGEALAVSCLAEYGDEIDVIGPADILKQIFKMPYSRGRLSIAVHRVGQTLVLNTGYSVIVCFVCLHLNIFNHICLFVEYRPDAEEGEKLVRRCSSQSKCADQSLFLNFAMHSVRMEACDCPPSHYASSQGQSSSSTQPGLFESDGLFGSSENTSQEKTYPTFGHSDDDSKKEGFNYQSECPRVKQDNLFWERKKNRRNKRPESVKKVSQVGEKPGFSVQEAEKFKRVGNNGFLRVLFWQFHNFRMLLGSDLLIFSDEKYVAVSLHLWDVSRQVTPLTWLEAWLDNIMASVPELAICYHENGVVQGYELLKTDDIFLLKGISEDGMPAFHPHVVQQNGLSVLRFLQENCKQDPGAYWLYKSAGEDAIQLFDISVIPKNHPSSDCDDNSSSLPSMMHRGRSDSLSSLGTLLYRIAHRLSFSMTPNNRAKCASFFRKCFEFLDDPNHLVVRAFAHEQFARLILNYDEELDLASEFVLMESEATVSDADVKITDTEDESLDPLSSISESIIHENIPPLEEDKSSIDGNYEDSASEASVKMMLEANISTSRMLIESEGVGSKDPTVMTTSGGDRLAICDMYSAAPEAVQAASDPISSKLTAIHHVSQAIKSLRWMRQLQNNEIDQVDLGNGVHDKPPPSANFSVCACGDADCIEICDIRQWLPTSKLDHKLWKLILLLGESYLALGQAYKEDGQLHRALKVVELACSVYGSMPRHLEDTTFISSMVSGVLSLPSISYKRRSIVGNIPKLESTSEDDTLTLERFSSAYLFWAKTWTLVGDVYVEFHITRGKEVLVPRKKPSNKELRVSSEVVKEVKRLKKKLGQFKQNCSSCSLLNCSCQSDRASSGSSASSSSGNMNPFPYGRKQSKRLQSRSTPSSFRGDPDVDYVYQKMETLKISDSVHVQHDRDDNTMVKTSDVGDDEPESTSQSTTNSERLDGILEVPNTGAVVTQSERTPRKMPKAKTGGVFKYLSGPLVGDADYNLSAAVSCYEEARKALAGLPVGSSELQSVVRKKGWACNELGRNRLDRKDLGKAEIAFAEAIKVFKVVSDHTNIILINCNLGHGRRALAEDMVLKLENLKNHAIYQNAYGQTLEAAKLEYGASLKYYGAAKSELNVMAEEGYSVPSSLRSEVYTQYAHTYLRLGILLARVDMVAENYENGTYEDISSGNNSPSDKRAKKESVNHESSANDAIREALSVYESLGDLRRQEAAFAYFQLASYQRKCCLRFLDLDQGTKLSPKVESSAFQKVKQYASLAERNWQKALDFYGPKIHPTMYLTILIERSLLSLSLSSSLHPNMMLESALSRLLEGRHLCEESKSRPVRNDDPEVYTKFWSELQTVLKKMLAGALATTTNRSSTAPQPTSSSNKAADTSKLRELYKMSLKCTDFSQLHSMHNVMHEISEPDFELRLRLGWTQHCPICEDYTPEFEP</sequence>